<evidence type="ECO:0000313" key="4">
    <source>
        <dbReference type="Proteomes" id="UP001634007"/>
    </source>
</evidence>
<proteinExistence type="predicted"/>
<name>A0ABD3L524_EUCGL</name>
<dbReference type="Pfam" id="PF01494">
    <property type="entry name" value="FAD_binding_3"/>
    <property type="match status" value="1"/>
</dbReference>
<dbReference type="AlphaFoldDB" id="A0ABD3L524"/>
<feature type="domain" description="FAD dependent oxidoreductase" evidence="1">
    <location>
        <begin position="19"/>
        <end position="56"/>
    </location>
</feature>
<feature type="domain" description="FAD-binding" evidence="2">
    <location>
        <begin position="144"/>
        <end position="379"/>
    </location>
</feature>
<accession>A0ABD3L524</accession>
<evidence type="ECO:0008006" key="5">
    <source>
        <dbReference type="Google" id="ProtNLM"/>
    </source>
</evidence>
<dbReference type="PANTHER" id="PTHR47469:SF2">
    <property type="entry name" value="OS06G0597600 PROTEIN"/>
    <property type="match status" value="1"/>
</dbReference>
<evidence type="ECO:0000259" key="1">
    <source>
        <dbReference type="Pfam" id="PF01266"/>
    </source>
</evidence>
<evidence type="ECO:0000313" key="3">
    <source>
        <dbReference type="EMBL" id="KAL3746622.1"/>
    </source>
</evidence>
<dbReference type="InterPro" id="IPR006076">
    <property type="entry name" value="FAD-dep_OxRdtase"/>
</dbReference>
<keyword evidence="4" id="KW-1185">Reference proteome</keyword>
<dbReference type="PRINTS" id="PR00420">
    <property type="entry name" value="RNGMNOXGNASE"/>
</dbReference>
<protein>
    <recommendedName>
        <fullName evidence="5">FAD-binding domain-containing protein</fullName>
    </recommendedName>
</protein>
<dbReference type="Pfam" id="PF01266">
    <property type="entry name" value="DAO"/>
    <property type="match status" value="1"/>
</dbReference>
<reference evidence="3 4" key="1">
    <citation type="submission" date="2024-11" db="EMBL/GenBank/DDBJ databases">
        <title>Chromosome-level genome assembly of Eucalyptus globulus Labill. provides insights into its genome evolution.</title>
        <authorList>
            <person name="Li X."/>
        </authorList>
    </citation>
    <scope>NUCLEOTIDE SEQUENCE [LARGE SCALE GENOMIC DNA]</scope>
    <source>
        <strain evidence="3">CL2024</strain>
        <tissue evidence="3">Fresh tender leaves</tissue>
    </source>
</reference>
<dbReference type="Gene3D" id="3.50.50.60">
    <property type="entry name" value="FAD/NAD(P)-binding domain"/>
    <property type="match status" value="1"/>
</dbReference>
<dbReference type="Proteomes" id="UP001634007">
    <property type="component" value="Unassembled WGS sequence"/>
</dbReference>
<dbReference type="InterPro" id="IPR036188">
    <property type="entry name" value="FAD/NAD-bd_sf"/>
</dbReference>
<dbReference type="SUPFAM" id="SSF54373">
    <property type="entry name" value="FAD-linked reductases, C-terminal domain"/>
    <property type="match status" value="1"/>
</dbReference>
<dbReference type="EMBL" id="JBJKBG010000003">
    <property type="protein sequence ID" value="KAL3746622.1"/>
    <property type="molecule type" value="Genomic_DNA"/>
</dbReference>
<dbReference type="SUPFAM" id="SSF51905">
    <property type="entry name" value="FAD/NAD(P)-binding domain"/>
    <property type="match status" value="1"/>
</dbReference>
<comment type="caution">
    <text evidence="3">The sequence shown here is derived from an EMBL/GenBank/DDBJ whole genome shotgun (WGS) entry which is preliminary data.</text>
</comment>
<organism evidence="3 4">
    <name type="scientific">Eucalyptus globulus</name>
    <name type="common">Tasmanian blue gum</name>
    <dbReference type="NCBI Taxonomy" id="34317"/>
    <lineage>
        <taxon>Eukaryota</taxon>
        <taxon>Viridiplantae</taxon>
        <taxon>Streptophyta</taxon>
        <taxon>Embryophyta</taxon>
        <taxon>Tracheophyta</taxon>
        <taxon>Spermatophyta</taxon>
        <taxon>Magnoliopsida</taxon>
        <taxon>eudicotyledons</taxon>
        <taxon>Gunneridae</taxon>
        <taxon>Pentapetalae</taxon>
        <taxon>rosids</taxon>
        <taxon>malvids</taxon>
        <taxon>Myrtales</taxon>
        <taxon>Myrtaceae</taxon>
        <taxon>Myrtoideae</taxon>
        <taxon>Eucalypteae</taxon>
        <taxon>Eucalyptus</taxon>
    </lineage>
</organism>
<evidence type="ECO:0000259" key="2">
    <source>
        <dbReference type="Pfam" id="PF01494"/>
    </source>
</evidence>
<dbReference type="InterPro" id="IPR002938">
    <property type="entry name" value="FAD-bd"/>
</dbReference>
<sequence>MSHSHDLPHQEKLKPKPKAVIVGGSIAGVSCAHALIRAGWDVVVIEKSRKPPKGSPTGAGLSLDPLSQELIRSWTGRPELLRDITCPLAIDQNQAIDDEKTRKILARDDHFNHRAAHWASLHDHLFAALPPEIFLWGHLFLSFSVSNDKQSVKMKAQVLDTGETTEVCGDLLIAADGCLSLIRNHFLPNVKPRYSGYCAWRGVFDFSGIEDSETIKNVREAHPELGKCLYLDLAPGNHTVLYEIPNKRLNWIWYLNQPEPDLQGNSVTTKVSDGMIQKMYQDAEKIWHPALVQLMRETKEPFINAIYDCDPLEQIVWDNVVLIGDAAHPTTPHSSRSTNMSILDAAVLGWCLEKSGLKNLTAALEEYQSIRLPVASKQVLHARQVGQIKQGLALPDCKPFNPNTATQEECKMLLQRGVPFFGQNPLLRSSDLLLASKW</sequence>
<gene>
    <name evidence="3" type="ORF">ACJRO7_015566</name>
</gene>
<dbReference type="PANTHER" id="PTHR47469">
    <property type="entry name" value="MONOOXYGENASE-LIKE"/>
    <property type="match status" value="1"/>
</dbReference>
<dbReference type="InterPro" id="IPR053212">
    <property type="entry name" value="DHP_3-monooxygenase"/>
</dbReference>